<evidence type="ECO:0000313" key="3">
    <source>
        <dbReference type="EMBL" id="MBM6949356.1"/>
    </source>
</evidence>
<feature type="compositionally biased region" description="Low complexity" evidence="1">
    <location>
        <begin position="716"/>
        <end position="726"/>
    </location>
</feature>
<dbReference type="AlphaFoldDB" id="A0A938XD83"/>
<gene>
    <name evidence="3" type="ORF">H6A20_11975</name>
</gene>
<dbReference type="InterPro" id="IPR008160">
    <property type="entry name" value="Collagen"/>
</dbReference>
<evidence type="ECO:0000313" key="4">
    <source>
        <dbReference type="Proteomes" id="UP000705508"/>
    </source>
</evidence>
<proteinExistence type="predicted"/>
<sequence>MENIRIAVLDTQDQVQAYLDNEAPDGLHYYDDELHEYLQGSAYTFNFTASADHEDAQYLTVGNKLAFVYRDKEYYLNIMRAEEDEEEILVESYGLIFELLNEEKEKYSAASAMTFVQYMAVIDYEQTVKIGINEVADKKIKTEWTGTDTILARIYSLANTFGAEVEFVAELNEDYSLKQITMNVYKEHDDENQGMGTRRTDVTLRYGVNVEGIRKTSDITELYTAIRPFGRDGLTVTSLNKTEYDADGNVEFSSPSGNRNILAVQARDRFPSNLMGKENDRYIAKIYDYDTDNVNTLYGQALAELKKLSVPQVSYDVDGYFDTNIGDTVDIEDDGYNPTLYLEARVSEQIRSFTDPTRNKTTFSNFREQQSQIDPEIINRVQALVDQNRTYTCSVLSDNGIVFKNGEGQTTLTASVMDAGTDLTDEMTISWKKDGVSAGTGKSLAVQASDVSGKAVYRYEATDANGILRGMCEVTVSNVLDGQDGAEGPQGPQGPQGEPGKDGEDGKDGEQGPKGEQGDQGPVGPTGPQGEQGPQGPQGPQGEKGEQGERGLQGLQGEKGDQGIPGPAGADGKDGVNGKTSYTHIAYANSADGQTDFSVSDSDRDYIGMYVDFISTDSDNPSDYAWSKIKGADGAQGTPGKAGADGKTPYLHIAYANNATGTSGFSTTDSVNKLYIGQYTDYIASDSTDPTKYSWTKIKGDKGETGDQGPKGETGDTGPQGPQGSQGEKGEKGDKGDTGDAGADGVGVQSVDVMYYQSTSATSLAGGSWQTDAPGWVDGKYVWSKTVITYTDTSMAETDPVCITGGKGSTGATGPKGDKGDTGATGNTGPAGEDGKGVTSIVEQYYQSTSATSLSGGSWSTTYPGWANGKYIWTRSIITYTDNTATTTTEVCVTGEKGSTGATGATGPKGEQGEKGDKGDTGPKGEKGDTGATGPTGPQGEIGPQGPKGDQGNTGPQGEKGETGAQGPAGPKGEQGETGPQGPQGEKGETGDTGPQGPQGERGPQGSTGPQGPSGSDGEDGQMLYATCETGSATVAKVATLAAGKLTLKAGSTVAVKFTYANNAASPTLNVGGTGAKAIYTQGVRYAYWAAGATVVFTYDGANWRVASEPVYASTATIGNPAGRNIYLDSTRVYVRNGSTGLLEIGANSVDGSNAAYLKSNAIRLGIKGPSESGSSSTPHVRITDEGVFTHEGEVCTKNNCL</sequence>
<dbReference type="Pfam" id="PF01391">
    <property type="entry name" value="Collagen"/>
    <property type="match status" value="4"/>
</dbReference>
<protein>
    <submittedName>
        <fullName evidence="3">Phage tail protein</fullName>
    </submittedName>
</protein>
<feature type="region of interest" description="Disordered" evidence="1">
    <location>
        <begin position="695"/>
        <end position="745"/>
    </location>
</feature>
<accession>A0A938XD83</accession>
<dbReference type="RefSeq" id="WP_204907354.1">
    <property type="nucleotide sequence ID" value="NZ_JACJKS010000023.1"/>
</dbReference>
<feature type="non-terminal residue" evidence="3">
    <location>
        <position position="1202"/>
    </location>
</feature>
<feature type="compositionally biased region" description="Low complexity" evidence="1">
    <location>
        <begin position="481"/>
        <end position="498"/>
    </location>
</feature>
<comment type="caution">
    <text evidence="3">The sequence shown here is derived from an EMBL/GenBank/DDBJ whole genome shotgun (WGS) entry which is preliminary data.</text>
</comment>
<dbReference type="GO" id="GO:0031012">
    <property type="term" value="C:extracellular matrix"/>
    <property type="evidence" value="ECO:0007669"/>
    <property type="project" value="TreeGrafter"/>
</dbReference>
<dbReference type="GO" id="GO:0005615">
    <property type="term" value="C:extracellular space"/>
    <property type="evidence" value="ECO:0007669"/>
    <property type="project" value="TreeGrafter"/>
</dbReference>
<evidence type="ECO:0000256" key="1">
    <source>
        <dbReference type="SAM" id="MobiDB-lite"/>
    </source>
</evidence>
<feature type="compositionally biased region" description="Low complexity" evidence="1">
    <location>
        <begin position="995"/>
        <end position="1016"/>
    </location>
</feature>
<name>A0A938XD83_9CLOT</name>
<dbReference type="PANTHER" id="PTHR24023">
    <property type="entry name" value="COLLAGEN ALPHA"/>
    <property type="match status" value="1"/>
</dbReference>
<dbReference type="InterPro" id="IPR010572">
    <property type="entry name" value="Tail_dom"/>
</dbReference>
<organism evidence="3 4">
    <name type="scientific">Mordavella massiliensis</name>
    <dbReference type="NCBI Taxonomy" id="1871024"/>
    <lineage>
        <taxon>Bacteria</taxon>
        <taxon>Bacillati</taxon>
        <taxon>Bacillota</taxon>
        <taxon>Clostridia</taxon>
        <taxon>Eubacteriales</taxon>
        <taxon>Clostridiaceae</taxon>
        <taxon>Mordavella</taxon>
    </lineage>
</organism>
<feature type="region of interest" description="Disordered" evidence="1">
    <location>
        <begin position="895"/>
        <end position="1023"/>
    </location>
</feature>
<dbReference type="InterPro" id="IPR050149">
    <property type="entry name" value="Collagen_superfamily"/>
</dbReference>
<feature type="region of interest" description="Disordered" evidence="1">
    <location>
        <begin position="480"/>
        <end position="577"/>
    </location>
</feature>
<feature type="compositionally biased region" description="Basic and acidic residues" evidence="1">
    <location>
        <begin position="499"/>
        <end position="517"/>
    </location>
</feature>
<dbReference type="InterPro" id="IPR007119">
    <property type="entry name" value="Phage_tail_spike_N"/>
</dbReference>
<reference evidence="3" key="1">
    <citation type="submission" date="2020-08" db="EMBL/GenBank/DDBJ databases">
        <authorList>
            <person name="Cejkova D."/>
            <person name="Kubasova T."/>
            <person name="Jahodarova E."/>
            <person name="Rychlik I."/>
        </authorList>
    </citation>
    <scope>NUCLEOTIDE SEQUENCE</scope>
    <source>
        <strain evidence="3">An582</strain>
    </source>
</reference>
<feature type="compositionally biased region" description="Basic and acidic residues" evidence="1">
    <location>
        <begin position="728"/>
        <end position="738"/>
    </location>
</feature>
<evidence type="ECO:0000259" key="2">
    <source>
        <dbReference type="Pfam" id="PF06605"/>
    </source>
</evidence>
<dbReference type="PANTHER" id="PTHR24023:SF1082">
    <property type="entry name" value="COLLAGEN TRIPLE HELIX REPEAT"/>
    <property type="match status" value="1"/>
</dbReference>
<dbReference type="EMBL" id="JACJKS010000023">
    <property type="protein sequence ID" value="MBM6949356.1"/>
    <property type="molecule type" value="Genomic_DNA"/>
</dbReference>
<dbReference type="Pfam" id="PF06605">
    <property type="entry name" value="Prophage_tail"/>
    <property type="match status" value="1"/>
</dbReference>
<reference evidence="3" key="2">
    <citation type="journal article" date="2021" name="Sci. Rep.">
        <title>The distribution of antibiotic resistance genes in chicken gut microbiota commensals.</title>
        <authorList>
            <person name="Juricova H."/>
            <person name="Matiasovicova J."/>
            <person name="Kubasova T."/>
            <person name="Cejkova D."/>
            <person name="Rychlik I."/>
        </authorList>
    </citation>
    <scope>NUCLEOTIDE SEQUENCE</scope>
    <source>
        <strain evidence="3">An582</strain>
    </source>
</reference>
<dbReference type="NCBIfam" id="TIGR01665">
    <property type="entry name" value="put_anti_recept"/>
    <property type="match status" value="1"/>
</dbReference>
<feature type="domain" description="Tail spike" evidence="2">
    <location>
        <begin position="137"/>
        <end position="373"/>
    </location>
</feature>
<feature type="compositionally biased region" description="Low complexity" evidence="1">
    <location>
        <begin position="519"/>
        <end position="541"/>
    </location>
</feature>
<feature type="region of interest" description="Disordered" evidence="1">
    <location>
        <begin position="807"/>
        <end position="836"/>
    </location>
</feature>
<dbReference type="Gene3D" id="1.20.5.320">
    <property type="entry name" value="6-Phosphogluconate Dehydrogenase, domain 3"/>
    <property type="match status" value="3"/>
</dbReference>
<feature type="compositionally biased region" description="Basic and acidic residues" evidence="1">
    <location>
        <begin position="911"/>
        <end position="929"/>
    </location>
</feature>
<dbReference type="Proteomes" id="UP000705508">
    <property type="component" value="Unassembled WGS sequence"/>
</dbReference>